<protein>
    <submittedName>
        <fullName evidence="1">Uncharacterized protein</fullName>
    </submittedName>
</protein>
<keyword evidence="2" id="KW-1185">Reference proteome</keyword>
<evidence type="ECO:0000313" key="2">
    <source>
        <dbReference type="Proteomes" id="UP000078492"/>
    </source>
</evidence>
<evidence type="ECO:0000313" key="1">
    <source>
        <dbReference type="EMBL" id="KYN28366.1"/>
    </source>
</evidence>
<gene>
    <name evidence="1" type="ORF">ALC57_02205</name>
</gene>
<accession>A0A151JP05</accession>
<sequence>MLECRLRRHYLRIQTLKQLIEALRQVWHQIPQAAIRQCISCADITKIRQEARDKAKEMQISVQTYVIVVGSIKNVSDSYVTIDEVLYSTESTLEAFDICFKAFDCNRTREQRHNFVACS</sequence>
<reference evidence="1 2" key="1">
    <citation type="submission" date="2015-09" db="EMBL/GenBank/DDBJ databases">
        <title>Trachymyrmex cornetzi WGS genome.</title>
        <authorList>
            <person name="Nygaard S."/>
            <person name="Hu H."/>
            <person name="Boomsma J."/>
            <person name="Zhang G."/>
        </authorList>
    </citation>
    <scope>NUCLEOTIDE SEQUENCE [LARGE SCALE GENOMIC DNA]</scope>
    <source>
        <strain evidence="1">Tcor2-1</strain>
        <tissue evidence="1">Whole body</tissue>
    </source>
</reference>
<dbReference type="EMBL" id="KQ978783">
    <property type="protein sequence ID" value="KYN28366.1"/>
    <property type="molecule type" value="Genomic_DNA"/>
</dbReference>
<dbReference type="AlphaFoldDB" id="A0A151JP05"/>
<dbReference type="Proteomes" id="UP000078492">
    <property type="component" value="Unassembled WGS sequence"/>
</dbReference>
<name>A0A151JP05_9HYME</name>
<organism evidence="1 2">
    <name type="scientific">Trachymyrmex cornetzi</name>
    <dbReference type="NCBI Taxonomy" id="471704"/>
    <lineage>
        <taxon>Eukaryota</taxon>
        <taxon>Metazoa</taxon>
        <taxon>Ecdysozoa</taxon>
        <taxon>Arthropoda</taxon>
        <taxon>Hexapoda</taxon>
        <taxon>Insecta</taxon>
        <taxon>Pterygota</taxon>
        <taxon>Neoptera</taxon>
        <taxon>Endopterygota</taxon>
        <taxon>Hymenoptera</taxon>
        <taxon>Apocrita</taxon>
        <taxon>Aculeata</taxon>
        <taxon>Formicoidea</taxon>
        <taxon>Formicidae</taxon>
        <taxon>Myrmicinae</taxon>
        <taxon>Trachymyrmex</taxon>
    </lineage>
</organism>
<proteinExistence type="predicted"/>